<organism evidence="1">
    <name type="scientific">Streptomyces sp. NBC_00180</name>
    <dbReference type="NCBI Taxonomy" id="2903632"/>
    <lineage>
        <taxon>Bacteria</taxon>
        <taxon>Bacillati</taxon>
        <taxon>Actinomycetota</taxon>
        <taxon>Actinomycetes</taxon>
        <taxon>Kitasatosporales</taxon>
        <taxon>Streptomycetaceae</taxon>
        <taxon>Streptomyces</taxon>
    </lineage>
</organism>
<sequence length="54" mass="5787">MASEITPATHRDGEQMLDGLVRSDAPECHLDLSAVNFADVAGVWPKLHGIEVVS</sequence>
<dbReference type="EMBL" id="CP108140">
    <property type="protein sequence ID" value="WTP91244.1"/>
    <property type="molecule type" value="Genomic_DNA"/>
</dbReference>
<proteinExistence type="predicted"/>
<reference evidence="1" key="1">
    <citation type="submission" date="2022-10" db="EMBL/GenBank/DDBJ databases">
        <title>The complete genomes of actinobacterial strains from the NBC collection.</title>
        <authorList>
            <person name="Joergensen T.S."/>
            <person name="Alvarez Arevalo M."/>
            <person name="Sterndorff E.B."/>
            <person name="Faurdal D."/>
            <person name="Vuksanovic O."/>
            <person name="Mourched A.-S."/>
            <person name="Charusanti P."/>
            <person name="Shaw S."/>
            <person name="Blin K."/>
            <person name="Weber T."/>
        </authorList>
    </citation>
    <scope>NUCLEOTIDE SEQUENCE</scope>
    <source>
        <strain evidence="1">NBC 00180</strain>
    </source>
</reference>
<name>A0AAU1IC08_9ACTN</name>
<evidence type="ECO:0000313" key="1">
    <source>
        <dbReference type="EMBL" id="WTP91244.1"/>
    </source>
</evidence>
<accession>A0AAU1IC08</accession>
<evidence type="ECO:0008006" key="2">
    <source>
        <dbReference type="Google" id="ProtNLM"/>
    </source>
</evidence>
<dbReference type="AlphaFoldDB" id="A0AAU1IC08"/>
<gene>
    <name evidence="1" type="ORF">OG477_40545</name>
</gene>
<protein>
    <recommendedName>
        <fullName evidence="2">STAS domain-containing protein</fullName>
    </recommendedName>
</protein>